<keyword evidence="3" id="KW-1185">Reference proteome</keyword>
<dbReference type="Pfam" id="PF00149">
    <property type="entry name" value="Metallophos"/>
    <property type="match status" value="1"/>
</dbReference>
<dbReference type="RefSeq" id="WP_187541234.1">
    <property type="nucleotide sequence ID" value="NZ_CP060717.1"/>
</dbReference>
<accession>A0A7G9S8Q9</accession>
<organism evidence="2 3">
    <name type="scientific">Sphingomonas rhizophila</name>
    <dbReference type="NCBI Taxonomy" id="2071607"/>
    <lineage>
        <taxon>Bacteria</taxon>
        <taxon>Pseudomonadati</taxon>
        <taxon>Pseudomonadota</taxon>
        <taxon>Alphaproteobacteria</taxon>
        <taxon>Sphingomonadales</taxon>
        <taxon>Sphingomonadaceae</taxon>
        <taxon>Sphingomonas</taxon>
    </lineage>
</organism>
<dbReference type="PANTHER" id="PTHR31302:SF0">
    <property type="entry name" value="TRANSMEMBRANE PROTEIN WITH METALLOPHOSPHOESTERASE DOMAIN"/>
    <property type="match status" value="1"/>
</dbReference>
<protein>
    <submittedName>
        <fullName evidence="2">Metallophosphoesterase</fullName>
    </submittedName>
</protein>
<sequence>MKSEPTPFRWLHFSDLHVGNGALPTLWQRFRTLLHDDLDSLLKRVGPIDVIVFSGDLTQKGTPDEFDRLDEVLESVLSKIGTFQERPRIIAVPGNHDLSRPGSLSPQAISLKQWWNDAALREGLWTDEGKQFRDFIATVFENFTAWQSRAIGSGLHLAPETTGYVPGDATYTIKKDAESLGIVTLNSAWLQLSGADYRGRLHVGAEQLGKVTHSIPDEWTRSRTSSLLVTHHPSSWLGKHAPSSWINDINPPGRFDLHLFGHMHEPEVLSSSHGGGFQQRDVQAASLFGLETFGDGSLLRIQGYSVGEIRAVGDARTFQSWPRRLLPMTSGKSKIVPDASQDLDEITGSFELPYAIERNSDGKIDSEPTQTLLEPIGRKSDFELANIRYATGDSSGHRNVRRVELEECEDNLRQQKVVSVNSDWGMGLEGFVATLAKGLGVDQDCVFAIDFANYSTRERFLDDIKERLGSTFQGACEAIAEAGPSLVVFKDLDLPTDCAREIGEVEELARTVSDFAPETYLVVASRRAFRGTLKEVSLKALDEADLGIYVRDSELGGEQYSGADVTSTLFRHTDGVPSRIDTALRDLEIVSLHDLMASNPDYNEDVGGLISNVPSALQAAVSELADSEDRADQRAYDLLLALSSLPQGEQLNRLTRFMGVHPFGPMHARVLLDRSLIDSNTVFDLSGALKSSNLKSLIVPRPVREYVRDSIDSAKSKSIDRKAITFYFGDDWSTGDISSSPTGKRVRDALCNSYEIQNAETLILRANRRAVSEQNSLELEGAIRLASSFIGLLMKGDHFRAAERFSSDMVRLLQELGGFEKELTVIRYEYARALRMMGKVAEAKAEFESLNHSFLSRAQKQSAELGLALCLDKENDTAGAAEAAKRALKINPHCSAGAQAELILANQISDPASRKLELSRLLHLAQKKKYKVLCNNILLDLARLAESADESPVQYLEEVIKSASNKEDFYNTAEQRFNWQQKPCAVRSLTRSTGIY</sequence>
<dbReference type="InterPro" id="IPR004843">
    <property type="entry name" value="Calcineurin-like_PHP"/>
</dbReference>
<evidence type="ECO:0000313" key="3">
    <source>
        <dbReference type="Proteomes" id="UP000515955"/>
    </source>
</evidence>
<dbReference type="SUPFAM" id="SSF48452">
    <property type="entry name" value="TPR-like"/>
    <property type="match status" value="1"/>
</dbReference>
<dbReference type="AlphaFoldDB" id="A0A7G9S8Q9"/>
<evidence type="ECO:0000313" key="2">
    <source>
        <dbReference type="EMBL" id="QNN64234.1"/>
    </source>
</evidence>
<evidence type="ECO:0000259" key="1">
    <source>
        <dbReference type="Pfam" id="PF00149"/>
    </source>
</evidence>
<dbReference type="Proteomes" id="UP000515955">
    <property type="component" value="Chromosome"/>
</dbReference>
<dbReference type="InterPro" id="IPR051158">
    <property type="entry name" value="Metallophosphoesterase_sf"/>
</dbReference>
<name>A0A7G9S8Q9_9SPHN</name>
<feature type="domain" description="Calcineurin-like phosphoesterase" evidence="1">
    <location>
        <begin position="9"/>
        <end position="266"/>
    </location>
</feature>
<dbReference type="InterPro" id="IPR011990">
    <property type="entry name" value="TPR-like_helical_dom_sf"/>
</dbReference>
<dbReference type="InterPro" id="IPR029052">
    <property type="entry name" value="Metallo-depent_PP-like"/>
</dbReference>
<gene>
    <name evidence="2" type="ORF">H9L12_07605</name>
</gene>
<dbReference type="GO" id="GO:0016787">
    <property type="term" value="F:hydrolase activity"/>
    <property type="evidence" value="ECO:0007669"/>
    <property type="project" value="InterPro"/>
</dbReference>
<dbReference type="EMBL" id="CP060717">
    <property type="protein sequence ID" value="QNN64234.1"/>
    <property type="molecule type" value="Genomic_DNA"/>
</dbReference>
<dbReference type="SUPFAM" id="SSF56300">
    <property type="entry name" value="Metallo-dependent phosphatases"/>
    <property type="match status" value="1"/>
</dbReference>
<proteinExistence type="predicted"/>
<dbReference type="KEGG" id="srhi:H9L12_07605"/>
<dbReference type="Gene3D" id="3.60.21.10">
    <property type="match status" value="1"/>
</dbReference>
<reference evidence="2 3" key="1">
    <citation type="submission" date="2020-08" db="EMBL/GenBank/DDBJ databases">
        <title>Genome sequence of Sphingomonas rhizophila KACC 19189T.</title>
        <authorList>
            <person name="Hyun D.-W."/>
            <person name="Bae J.-W."/>
        </authorList>
    </citation>
    <scope>NUCLEOTIDE SEQUENCE [LARGE SCALE GENOMIC DNA]</scope>
    <source>
        <strain evidence="2 3">KACC 19189</strain>
    </source>
</reference>
<dbReference type="PANTHER" id="PTHR31302">
    <property type="entry name" value="TRANSMEMBRANE PROTEIN WITH METALLOPHOSPHOESTERASE DOMAIN-RELATED"/>
    <property type="match status" value="1"/>
</dbReference>